<sequence length="257" mass="29615">MKKTLFLLIALLWSSISLVAQTNKVFDSGEYFKFKISYGIINAGVATLKLSDTVINGTALYHAKGYGYTTGATKFFFKVEDDYQSYFEKKQVKPHQFIRKIDEGGYTKDQKGFFNYKNNTVLVKDFEKNKENTYPIHNQVQDIVSAFYYLRKHPKIKTLKSGESIEIDMFFDGEIFTFKLKYLGNEKLKTKFGTLETMKFQPYVQAGRVFKAKESLMVWVTADENKVPVRIRASLLVGSLKAELEDYKGLVNPLKKI</sequence>
<protein>
    <recommendedName>
        <fullName evidence="4">DUF3108 domain-containing protein</fullName>
    </recommendedName>
</protein>
<dbReference type="STRING" id="1150112.SAMN04487893_102289"/>
<organism evidence="2 3">
    <name type="scientific">Myroides guanonis</name>
    <dbReference type="NCBI Taxonomy" id="1150112"/>
    <lineage>
        <taxon>Bacteria</taxon>
        <taxon>Pseudomonadati</taxon>
        <taxon>Bacteroidota</taxon>
        <taxon>Flavobacteriia</taxon>
        <taxon>Flavobacteriales</taxon>
        <taxon>Flavobacteriaceae</taxon>
        <taxon>Myroides</taxon>
    </lineage>
</organism>
<gene>
    <name evidence="2" type="ORF">SAMN04487893_102289</name>
</gene>
<evidence type="ECO:0000256" key="1">
    <source>
        <dbReference type="SAM" id="SignalP"/>
    </source>
</evidence>
<dbReference type="AlphaFoldDB" id="A0A1I3MVK2"/>
<feature type="chain" id="PRO_5017272446" description="DUF3108 domain-containing protein" evidence="1">
    <location>
        <begin position="21"/>
        <end position="257"/>
    </location>
</feature>
<proteinExistence type="predicted"/>
<feature type="signal peptide" evidence="1">
    <location>
        <begin position="1"/>
        <end position="20"/>
    </location>
</feature>
<name>A0A1I3MVK2_9FLAO</name>
<reference evidence="3" key="1">
    <citation type="submission" date="2016-10" db="EMBL/GenBank/DDBJ databases">
        <authorList>
            <person name="Varghese N."/>
            <person name="Submissions S."/>
        </authorList>
    </citation>
    <scope>NUCLEOTIDE SEQUENCE [LARGE SCALE GENOMIC DNA]</scope>
    <source>
        <strain evidence="3">DSM 26542</strain>
    </source>
</reference>
<dbReference type="Pfam" id="PF11306">
    <property type="entry name" value="DUF3108"/>
    <property type="match status" value="1"/>
</dbReference>
<dbReference type="OrthoDB" id="9808473at2"/>
<keyword evidence="3" id="KW-1185">Reference proteome</keyword>
<dbReference type="InterPro" id="IPR021457">
    <property type="entry name" value="DUF3108"/>
</dbReference>
<evidence type="ECO:0000313" key="2">
    <source>
        <dbReference type="EMBL" id="SFJ00962.1"/>
    </source>
</evidence>
<accession>A0A1I3MVK2</accession>
<dbReference type="EMBL" id="FORU01000002">
    <property type="protein sequence ID" value="SFJ00962.1"/>
    <property type="molecule type" value="Genomic_DNA"/>
</dbReference>
<keyword evidence="1" id="KW-0732">Signal</keyword>
<evidence type="ECO:0008006" key="4">
    <source>
        <dbReference type="Google" id="ProtNLM"/>
    </source>
</evidence>
<dbReference type="RefSeq" id="WP_090678043.1">
    <property type="nucleotide sequence ID" value="NZ_FORU01000002.1"/>
</dbReference>
<evidence type="ECO:0000313" key="3">
    <source>
        <dbReference type="Proteomes" id="UP000243887"/>
    </source>
</evidence>
<dbReference type="Proteomes" id="UP000243887">
    <property type="component" value="Unassembled WGS sequence"/>
</dbReference>